<dbReference type="InterPro" id="IPR013083">
    <property type="entry name" value="Znf_RING/FYVE/PHD"/>
</dbReference>
<name>A0AAV6KIC8_9ERIC</name>
<evidence type="ECO:0000313" key="8">
    <source>
        <dbReference type="Proteomes" id="UP000823749"/>
    </source>
</evidence>
<dbReference type="PROSITE" id="PS51292">
    <property type="entry name" value="ZF_RING_CH"/>
    <property type="match status" value="1"/>
</dbReference>
<organism evidence="7 8">
    <name type="scientific">Rhododendron griersonianum</name>
    <dbReference type="NCBI Taxonomy" id="479676"/>
    <lineage>
        <taxon>Eukaryota</taxon>
        <taxon>Viridiplantae</taxon>
        <taxon>Streptophyta</taxon>
        <taxon>Embryophyta</taxon>
        <taxon>Tracheophyta</taxon>
        <taxon>Spermatophyta</taxon>
        <taxon>Magnoliopsida</taxon>
        <taxon>eudicotyledons</taxon>
        <taxon>Gunneridae</taxon>
        <taxon>Pentapetalae</taxon>
        <taxon>asterids</taxon>
        <taxon>Ericales</taxon>
        <taxon>Ericaceae</taxon>
        <taxon>Ericoideae</taxon>
        <taxon>Rhodoreae</taxon>
        <taxon>Rhododendron</taxon>
    </lineage>
</organism>
<dbReference type="SUPFAM" id="SSF57850">
    <property type="entry name" value="RING/U-box"/>
    <property type="match status" value="1"/>
</dbReference>
<keyword evidence="1" id="KW-0479">Metal-binding</keyword>
<proteinExistence type="predicted"/>
<dbReference type="Pfam" id="PF12906">
    <property type="entry name" value="RINGv"/>
    <property type="match status" value="1"/>
</dbReference>
<dbReference type="PANTHER" id="PTHR46214">
    <property type="entry name" value="ZINC FINGER, RING-CH-TYPE"/>
    <property type="match status" value="1"/>
</dbReference>
<dbReference type="EMBL" id="JACTNZ010000004">
    <property type="protein sequence ID" value="KAG5552047.1"/>
    <property type="molecule type" value="Genomic_DNA"/>
</dbReference>
<dbReference type="Proteomes" id="UP000823749">
    <property type="component" value="Chromosome 4"/>
</dbReference>
<evidence type="ECO:0000313" key="7">
    <source>
        <dbReference type="EMBL" id="KAG5552047.1"/>
    </source>
</evidence>
<feature type="compositionally biased region" description="Basic and acidic residues" evidence="4">
    <location>
        <begin position="1"/>
        <end position="10"/>
    </location>
</feature>
<keyword evidence="8" id="KW-1185">Reference proteome</keyword>
<evidence type="ECO:0000256" key="4">
    <source>
        <dbReference type="SAM" id="MobiDB-lite"/>
    </source>
</evidence>
<accession>A0AAV6KIC8</accession>
<keyword evidence="5" id="KW-0812">Transmembrane</keyword>
<dbReference type="GO" id="GO:0008270">
    <property type="term" value="F:zinc ion binding"/>
    <property type="evidence" value="ECO:0007669"/>
    <property type="project" value="UniProtKB-KW"/>
</dbReference>
<evidence type="ECO:0000256" key="5">
    <source>
        <dbReference type="SAM" id="Phobius"/>
    </source>
</evidence>
<keyword evidence="2" id="KW-0863">Zinc-finger</keyword>
<dbReference type="InterPro" id="IPR011016">
    <property type="entry name" value="Znf_RING-CH"/>
</dbReference>
<dbReference type="PANTHER" id="PTHR46214:SF8">
    <property type="entry name" value="RING_FYVE_PHD ZINC FINGER SUPERFAMILY PROTEIN"/>
    <property type="match status" value="1"/>
</dbReference>
<dbReference type="AlphaFoldDB" id="A0AAV6KIC8"/>
<evidence type="ECO:0000256" key="1">
    <source>
        <dbReference type="ARBA" id="ARBA00022723"/>
    </source>
</evidence>
<feature type="region of interest" description="Disordered" evidence="4">
    <location>
        <begin position="1"/>
        <end position="130"/>
    </location>
</feature>
<evidence type="ECO:0000256" key="3">
    <source>
        <dbReference type="ARBA" id="ARBA00022833"/>
    </source>
</evidence>
<comment type="caution">
    <text evidence="7">The sequence shown here is derived from an EMBL/GenBank/DDBJ whole genome shotgun (WGS) entry which is preliminary data.</text>
</comment>
<feature type="compositionally biased region" description="Polar residues" evidence="4">
    <location>
        <begin position="11"/>
        <end position="24"/>
    </location>
</feature>
<evidence type="ECO:0000256" key="2">
    <source>
        <dbReference type="ARBA" id="ARBA00022771"/>
    </source>
</evidence>
<keyword evidence="3" id="KW-0862">Zinc</keyword>
<reference evidence="7" key="1">
    <citation type="submission" date="2020-08" db="EMBL/GenBank/DDBJ databases">
        <title>Plant Genome Project.</title>
        <authorList>
            <person name="Zhang R.-G."/>
        </authorList>
    </citation>
    <scope>NUCLEOTIDE SEQUENCE</scope>
    <source>
        <strain evidence="7">WSP0</strain>
        <tissue evidence="7">Leaf</tissue>
    </source>
</reference>
<feature type="compositionally biased region" description="Polar residues" evidence="4">
    <location>
        <begin position="87"/>
        <end position="98"/>
    </location>
</feature>
<sequence>MDPEAQKQEDNSTNSVVGVQPSNATEIESTEDSDSTTKTQIPRMSELSEEAKAVEPEEDCVIDAKRDGQSSSSGGGESGRAEDSDSTPKTQIPQTSEPSGEEQEAKAVEPEEDCVIDVKSDGQSSSGGGESWRAEKVCRICHLSPENSSDNSELIQLGCGCKAELGSSHLHCAETWFKHKGNRQCEICGSIAKNIPGMQDTRIFMVEWNQTRLTRSAADPSRNPCQCRNSTCNLLLACLVLAFILPWFFRIGL</sequence>
<keyword evidence="5" id="KW-0472">Membrane</keyword>
<gene>
    <name evidence="7" type="ORF">RHGRI_010210</name>
</gene>
<dbReference type="Gene3D" id="3.30.40.10">
    <property type="entry name" value="Zinc/RING finger domain, C3HC4 (zinc finger)"/>
    <property type="match status" value="1"/>
</dbReference>
<keyword evidence="5" id="KW-1133">Transmembrane helix</keyword>
<evidence type="ECO:0000259" key="6">
    <source>
        <dbReference type="PROSITE" id="PS51292"/>
    </source>
</evidence>
<feature type="domain" description="RING-CH-type" evidence="6">
    <location>
        <begin position="130"/>
        <end position="195"/>
    </location>
</feature>
<protein>
    <recommendedName>
        <fullName evidence="6">RING-CH-type domain-containing protein</fullName>
    </recommendedName>
</protein>
<feature type="transmembrane region" description="Helical" evidence="5">
    <location>
        <begin position="234"/>
        <end position="252"/>
    </location>
</feature>
<dbReference type="SMART" id="SM00744">
    <property type="entry name" value="RINGv"/>
    <property type="match status" value="1"/>
</dbReference>